<evidence type="ECO:0000313" key="2">
    <source>
        <dbReference type="Proteomes" id="UP001234989"/>
    </source>
</evidence>
<gene>
    <name evidence="1" type="ORF">MTR67_043884</name>
</gene>
<sequence length="208" mass="23561">MSVLYHPDKVNVVADAFSRLSMDSVAHVEEGKKELVCDVHRLDRLGVWLVNSNEGGVMVHNGLESSFVLDVKATRALVLVLSLVRPFILKRTGKQSVLSKLWKMLLTDFVIDFKGNWDDHLPLIEFAYNNSYHSSIGMATFEALYGRRCRSPIVLHVSLFKKCVGHLISIVPLKSLVIKESLSYEEVLVEILDWQVKKLRNKEVASVK</sequence>
<proteinExistence type="predicted"/>
<dbReference type="EMBL" id="CP133621">
    <property type="protein sequence ID" value="WMV50499.1"/>
    <property type="molecule type" value="Genomic_DNA"/>
</dbReference>
<keyword evidence="2" id="KW-1185">Reference proteome</keyword>
<dbReference type="Gene3D" id="3.30.420.10">
    <property type="entry name" value="Ribonuclease H-like superfamily/Ribonuclease H"/>
    <property type="match status" value="1"/>
</dbReference>
<accession>A0AAF0UR60</accession>
<feature type="non-terminal residue" evidence="1">
    <location>
        <position position="208"/>
    </location>
</feature>
<dbReference type="PANTHER" id="PTHR45835">
    <property type="entry name" value="YALI0A06105P"/>
    <property type="match status" value="1"/>
</dbReference>
<evidence type="ECO:0000313" key="1">
    <source>
        <dbReference type="EMBL" id="WMV50499.1"/>
    </source>
</evidence>
<reference evidence="1" key="1">
    <citation type="submission" date="2023-08" db="EMBL/GenBank/DDBJ databases">
        <title>A de novo genome assembly of Solanum verrucosum Schlechtendal, a Mexican diploid species geographically isolated from the other diploid A-genome species in potato relatives.</title>
        <authorList>
            <person name="Hosaka K."/>
        </authorList>
    </citation>
    <scope>NUCLEOTIDE SEQUENCE</scope>
    <source>
        <tissue evidence="1">Young leaves</tissue>
    </source>
</reference>
<dbReference type="AlphaFoldDB" id="A0AAF0UR60"/>
<dbReference type="InterPro" id="IPR036397">
    <property type="entry name" value="RNaseH_sf"/>
</dbReference>
<dbReference type="GO" id="GO:0003676">
    <property type="term" value="F:nucleic acid binding"/>
    <property type="evidence" value="ECO:0007669"/>
    <property type="project" value="InterPro"/>
</dbReference>
<protein>
    <submittedName>
        <fullName evidence="1">Uncharacterized protein</fullName>
    </submittedName>
</protein>
<dbReference type="Proteomes" id="UP001234989">
    <property type="component" value="Chromosome 10"/>
</dbReference>
<dbReference type="PANTHER" id="PTHR45835:SF99">
    <property type="entry name" value="CHROMO DOMAIN-CONTAINING PROTEIN-RELATED"/>
    <property type="match status" value="1"/>
</dbReference>
<organism evidence="1 2">
    <name type="scientific">Solanum verrucosum</name>
    <dbReference type="NCBI Taxonomy" id="315347"/>
    <lineage>
        <taxon>Eukaryota</taxon>
        <taxon>Viridiplantae</taxon>
        <taxon>Streptophyta</taxon>
        <taxon>Embryophyta</taxon>
        <taxon>Tracheophyta</taxon>
        <taxon>Spermatophyta</taxon>
        <taxon>Magnoliopsida</taxon>
        <taxon>eudicotyledons</taxon>
        <taxon>Gunneridae</taxon>
        <taxon>Pentapetalae</taxon>
        <taxon>asterids</taxon>
        <taxon>lamiids</taxon>
        <taxon>Solanales</taxon>
        <taxon>Solanaceae</taxon>
        <taxon>Solanoideae</taxon>
        <taxon>Solaneae</taxon>
        <taxon>Solanum</taxon>
    </lineage>
</organism>
<name>A0AAF0UR60_SOLVR</name>